<evidence type="ECO:0000313" key="3">
    <source>
        <dbReference type="Proteomes" id="UP000287651"/>
    </source>
</evidence>
<dbReference type="Proteomes" id="UP000287651">
    <property type="component" value="Unassembled WGS sequence"/>
</dbReference>
<reference evidence="2 3" key="1">
    <citation type="journal article" date="2014" name="Agronomy (Basel)">
        <title>A Draft Genome Sequence for Ensete ventricosum, the Drought-Tolerant Tree Against Hunger.</title>
        <authorList>
            <person name="Harrison J."/>
            <person name="Moore K.A."/>
            <person name="Paszkiewicz K."/>
            <person name="Jones T."/>
            <person name="Grant M."/>
            <person name="Ambacheew D."/>
            <person name="Muzemil S."/>
            <person name="Studholme D.J."/>
        </authorList>
    </citation>
    <scope>NUCLEOTIDE SEQUENCE [LARGE SCALE GENOMIC DNA]</scope>
</reference>
<sequence length="143" mass="15149">MILKISFASLRHRRLRRLHPTGTARPSPPVASVAAPLPIAEARPSLSRLSPPRAPFPIAPLNSACVAPFLARDPPAMPSLPRRPSDCCAAADSMPLLTPPPPHGVEEGRAAAYDSVDDNRTSSAPWCEGPPPWSKAGDNRGAK</sequence>
<dbReference type="EMBL" id="AMZH03005407">
    <property type="protein sequence ID" value="RRT66460.1"/>
    <property type="molecule type" value="Genomic_DNA"/>
</dbReference>
<proteinExistence type="predicted"/>
<evidence type="ECO:0000313" key="2">
    <source>
        <dbReference type="EMBL" id="RRT66460.1"/>
    </source>
</evidence>
<protein>
    <submittedName>
        <fullName evidence="2">Uncharacterized protein</fullName>
    </submittedName>
</protein>
<feature type="region of interest" description="Disordered" evidence="1">
    <location>
        <begin position="91"/>
        <end position="143"/>
    </location>
</feature>
<name>A0A426ZR88_ENSVE</name>
<evidence type="ECO:0000256" key="1">
    <source>
        <dbReference type="SAM" id="MobiDB-lite"/>
    </source>
</evidence>
<comment type="caution">
    <text evidence="2">The sequence shown here is derived from an EMBL/GenBank/DDBJ whole genome shotgun (WGS) entry which is preliminary data.</text>
</comment>
<dbReference type="AlphaFoldDB" id="A0A426ZR88"/>
<accession>A0A426ZR88</accession>
<gene>
    <name evidence="2" type="ORF">B296_00019802</name>
</gene>
<organism evidence="2 3">
    <name type="scientific">Ensete ventricosum</name>
    <name type="common">Abyssinian banana</name>
    <name type="synonym">Musa ensete</name>
    <dbReference type="NCBI Taxonomy" id="4639"/>
    <lineage>
        <taxon>Eukaryota</taxon>
        <taxon>Viridiplantae</taxon>
        <taxon>Streptophyta</taxon>
        <taxon>Embryophyta</taxon>
        <taxon>Tracheophyta</taxon>
        <taxon>Spermatophyta</taxon>
        <taxon>Magnoliopsida</taxon>
        <taxon>Liliopsida</taxon>
        <taxon>Zingiberales</taxon>
        <taxon>Musaceae</taxon>
        <taxon>Ensete</taxon>
    </lineage>
</organism>